<comment type="caution">
    <text evidence="1">The sequence shown here is derived from an EMBL/GenBank/DDBJ whole genome shotgun (WGS) entry which is preliminary data.</text>
</comment>
<organism evidence="1 2">
    <name type="scientific">Solibaculum intestinale</name>
    <dbReference type="NCBI Taxonomy" id="3133165"/>
    <lineage>
        <taxon>Bacteria</taxon>
        <taxon>Bacillati</taxon>
        <taxon>Bacillota</taxon>
        <taxon>Clostridia</taxon>
        <taxon>Eubacteriales</taxon>
        <taxon>Oscillospiraceae</taxon>
        <taxon>Solibaculum</taxon>
    </lineage>
</organism>
<dbReference type="Proteomes" id="UP001489509">
    <property type="component" value="Unassembled WGS sequence"/>
</dbReference>
<keyword evidence="2" id="KW-1185">Reference proteome</keyword>
<reference evidence="1 2" key="1">
    <citation type="submission" date="2024-03" db="EMBL/GenBank/DDBJ databases">
        <title>Human intestinal bacterial collection.</title>
        <authorList>
            <person name="Pauvert C."/>
            <person name="Hitch T.C.A."/>
            <person name="Clavel T."/>
        </authorList>
    </citation>
    <scope>NUCLEOTIDE SEQUENCE [LARGE SCALE GENOMIC DNA]</scope>
    <source>
        <strain evidence="1 2">CLA-JM-H44</strain>
    </source>
</reference>
<protein>
    <recommendedName>
        <fullName evidence="3">DUF2007 domain-containing protein</fullName>
    </recommendedName>
</protein>
<name>A0ABV1E4F8_9FIRM</name>
<accession>A0ABV1E4F8</accession>
<gene>
    <name evidence="1" type="ORF">WMO26_13075</name>
</gene>
<proteinExistence type="predicted"/>
<evidence type="ECO:0000313" key="2">
    <source>
        <dbReference type="Proteomes" id="UP001489509"/>
    </source>
</evidence>
<dbReference type="EMBL" id="JBBMFD010000042">
    <property type="protein sequence ID" value="MEQ2441764.1"/>
    <property type="molecule type" value="Genomic_DNA"/>
</dbReference>
<evidence type="ECO:0000313" key="1">
    <source>
        <dbReference type="EMBL" id="MEQ2441764.1"/>
    </source>
</evidence>
<dbReference type="RefSeq" id="WP_349221070.1">
    <property type="nucleotide sequence ID" value="NZ_JBBMFD010000042.1"/>
</dbReference>
<sequence>MLYCKDCQLLCEQECPQCGSRSLRKPQANDPVLLGVFEPAIAFGVESILKDNHIPYEKFGNLGAAVTLYVGTAMETYRFFVPYGEYRKSVSLVEELTGPAEPSQEHE</sequence>
<evidence type="ECO:0008006" key="3">
    <source>
        <dbReference type="Google" id="ProtNLM"/>
    </source>
</evidence>